<name>A0A366EWQ4_9BACI</name>
<organism evidence="1 2">
    <name type="scientific">Rossellomorea aquimaris</name>
    <dbReference type="NCBI Taxonomy" id="189382"/>
    <lineage>
        <taxon>Bacteria</taxon>
        <taxon>Bacillati</taxon>
        <taxon>Bacillota</taxon>
        <taxon>Bacilli</taxon>
        <taxon>Bacillales</taxon>
        <taxon>Bacillaceae</taxon>
        <taxon>Rossellomorea</taxon>
    </lineage>
</organism>
<protein>
    <submittedName>
        <fullName evidence="1">Histidine phosphatase superfamily protein (Branch 1)</fullName>
    </submittedName>
</protein>
<comment type="caution">
    <text evidence="1">The sequence shown here is derived from an EMBL/GenBank/DDBJ whole genome shotgun (WGS) entry which is preliminary data.</text>
</comment>
<evidence type="ECO:0000313" key="2">
    <source>
        <dbReference type="Proteomes" id="UP000252118"/>
    </source>
</evidence>
<dbReference type="Pfam" id="PF00300">
    <property type="entry name" value="His_Phos_1"/>
    <property type="match status" value="1"/>
</dbReference>
<dbReference type="OrthoDB" id="1680942at2"/>
<dbReference type="InterPro" id="IPR013078">
    <property type="entry name" value="His_Pase_superF_clade-1"/>
</dbReference>
<dbReference type="Gene3D" id="3.40.50.1240">
    <property type="entry name" value="Phosphoglycerate mutase-like"/>
    <property type="match status" value="1"/>
</dbReference>
<accession>A0A366EWQ4</accession>
<dbReference type="InterPro" id="IPR029033">
    <property type="entry name" value="His_PPase_superfam"/>
</dbReference>
<dbReference type="AlphaFoldDB" id="A0A366EWQ4"/>
<sequence length="180" mass="21272">MKIGLVRHFKVTRGYPDRFVTSEELMNWVEEYDESDVEENEVDLHDIEWRKCYASDLTRAEVTARNVYAGDIVSLKELREIRLSPIFSSKRKLPLFLHLFMIRVAWWFNHRSQPESKNEILKRINGIVDTVMQEGEDVLIVGHGGIMLFMRKELIKRGFRGPKFRRPVNGKLYVFQDKKG</sequence>
<dbReference type="SUPFAM" id="SSF53254">
    <property type="entry name" value="Phosphoglycerate mutase-like"/>
    <property type="match status" value="1"/>
</dbReference>
<dbReference type="EMBL" id="QNRJ01000003">
    <property type="protein sequence ID" value="RBP05949.1"/>
    <property type="molecule type" value="Genomic_DNA"/>
</dbReference>
<gene>
    <name evidence="1" type="ORF">DET59_10375</name>
</gene>
<dbReference type="Proteomes" id="UP000252118">
    <property type="component" value="Unassembled WGS sequence"/>
</dbReference>
<proteinExistence type="predicted"/>
<reference evidence="1 2" key="1">
    <citation type="submission" date="2018-06" db="EMBL/GenBank/DDBJ databases">
        <title>Freshwater and sediment microbial communities from various areas in North America, analyzing microbe dynamics in response to fracking.</title>
        <authorList>
            <person name="Lamendella R."/>
        </authorList>
    </citation>
    <scope>NUCLEOTIDE SEQUENCE [LARGE SCALE GENOMIC DNA]</scope>
    <source>
        <strain evidence="1 2">97B</strain>
    </source>
</reference>
<dbReference type="RefSeq" id="WP_113968536.1">
    <property type="nucleotide sequence ID" value="NZ_QNRJ01000003.1"/>
</dbReference>
<evidence type="ECO:0000313" key="1">
    <source>
        <dbReference type="EMBL" id="RBP05949.1"/>
    </source>
</evidence>